<name>A0A292YJB3_9BACL</name>
<keyword evidence="1 8" id="KW-0121">Carboxypeptidase</keyword>
<dbReference type="Proteomes" id="UP000217785">
    <property type="component" value="Unassembled WGS sequence"/>
</dbReference>
<keyword evidence="2 8" id="KW-0645">Protease</keyword>
<dbReference type="EMBL" id="BDUF01000003">
    <property type="protein sequence ID" value="GAX88474.1"/>
    <property type="molecule type" value="Genomic_DNA"/>
</dbReference>
<keyword evidence="3 8" id="KW-0479">Metal-binding</keyword>
<dbReference type="PROSITE" id="PS52034">
    <property type="entry name" value="PEPTIDASE_M32"/>
    <property type="match status" value="1"/>
</dbReference>
<dbReference type="PRINTS" id="PR00998">
    <property type="entry name" value="CRBOXYPTASET"/>
</dbReference>
<evidence type="ECO:0000256" key="5">
    <source>
        <dbReference type="ARBA" id="ARBA00023049"/>
    </source>
</evidence>
<comment type="similarity">
    <text evidence="7 8">Belongs to the peptidase M32 family.</text>
</comment>
<feature type="active site" description="Proton donor/acceptor" evidence="10">
    <location>
        <position position="270"/>
    </location>
</feature>
<dbReference type="PIRSF" id="PIRSF006615">
    <property type="entry name" value="Zn_crbxpep_Taq"/>
    <property type="match status" value="1"/>
</dbReference>
<dbReference type="FunFam" id="1.10.1370.30:FF:000003">
    <property type="entry name" value="Thermostable carboxypeptidase 1"/>
    <property type="match status" value="1"/>
</dbReference>
<gene>
    <name evidence="11" type="ORF">EFBL_0083</name>
</gene>
<evidence type="ECO:0000256" key="4">
    <source>
        <dbReference type="ARBA" id="ARBA00022801"/>
    </source>
</evidence>
<dbReference type="Pfam" id="PF02074">
    <property type="entry name" value="Peptidase_M32"/>
    <property type="match status" value="1"/>
</dbReference>
<feature type="binding site" evidence="9">
    <location>
        <position position="299"/>
    </location>
    <ligand>
        <name>Zn(2+)</name>
        <dbReference type="ChEBI" id="CHEBI:29105"/>
        <note>catalytic</note>
    </ligand>
</feature>
<evidence type="ECO:0000256" key="6">
    <source>
        <dbReference type="ARBA" id="ARBA00052755"/>
    </source>
</evidence>
<reference evidence="12" key="1">
    <citation type="submission" date="2017-07" db="EMBL/GenBank/DDBJ databases">
        <title>Draft genome sequence of Effusibacillus lacus strain skLN1.</title>
        <authorList>
            <person name="Watanabe M."/>
            <person name="Kojima H."/>
            <person name="Fukui M."/>
        </authorList>
    </citation>
    <scope>NUCLEOTIDE SEQUENCE [LARGE SCALE GENOMIC DNA]</scope>
    <source>
        <strain evidence="12">skLN1</strain>
    </source>
</reference>
<comment type="caution">
    <text evidence="11">The sequence shown here is derived from an EMBL/GenBank/DDBJ whole genome shotgun (WGS) entry which is preliminary data.</text>
</comment>
<evidence type="ECO:0000313" key="12">
    <source>
        <dbReference type="Proteomes" id="UP000217785"/>
    </source>
</evidence>
<evidence type="ECO:0000256" key="3">
    <source>
        <dbReference type="ARBA" id="ARBA00022723"/>
    </source>
</evidence>
<keyword evidence="9" id="KW-0862">Zinc</keyword>
<accession>A0A292YJB3</accession>
<evidence type="ECO:0000256" key="10">
    <source>
        <dbReference type="PIRSR" id="PIRSR006615-2"/>
    </source>
</evidence>
<dbReference type="AlphaFoldDB" id="A0A292YJB3"/>
<dbReference type="EC" id="3.4.17.19" evidence="8"/>
<dbReference type="GO" id="GO:0004181">
    <property type="term" value="F:metallocarboxypeptidase activity"/>
    <property type="evidence" value="ECO:0007669"/>
    <property type="project" value="UniProtKB-UniRule"/>
</dbReference>
<comment type="catalytic activity">
    <reaction evidence="6 8">
        <text>Release of a C-terminal amino acid with broad specificity, except for -Pro.</text>
        <dbReference type="EC" id="3.4.17.19"/>
    </reaction>
</comment>
<dbReference type="GO" id="GO:0008270">
    <property type="term" value="F:zinc ion binding"/>
    <property type="evidence" value="ECO:0007669"/>
    <property type="project" value="UniProtKB-ARBA"/>
</dbReference>
<feature type="binding site" evidence="9">
    <location>
        <position position="273"/>
    </location>
    <ligand>
        <name>Zn(2+)</name>
        <dbReference type="ChEBI" id="CHEBI:29105"/>
        <note>catalytic</note>
    </ligand>
</feature>
<organism evidence="11 12">
    <name type="scientific">Effusibacillus lacus</name>
    <dbReference type="NCBI Taxonomy" id="1348429"/>
    <lineage>
        <taxon>Bacteria</taxon>
        <taxon>Bacillati</taxon>
        <taxon>Bacillota</taxon>
        <taxon>Bacilli</taxon>
        <taxon>Bacillales</taxon>
        <taxon>Alicyclobacillaceae</taxon>
        <taxon>Effusibacillus</taxon>
    </lineage>
</organism>
<dbReference type="InterPro" id="IPR001333">
    <property type="entry name" value="Peptidase_M32_Taq"/>
</dbReference>
<protein>
    <recommendedName>
        <fullName evidence="8">Metal-dependent carboxypeptidase</fullName>
        <ecNumber evidence="8">3.4.17.19</ecNumber>
    </recommendedName>
</protein>
<comment type="function">
    <text evidence="8">Broad specificity carboxypetidase that releases amino acids sequentially from the C-terminus, including neutral, aromatic, polar and basic residues.</text>
</comment>
<evidence type="ECO:0000256" key="1">
    <source>
        <dbReference type="ARBA" id="ARBA00022645"/>
    </source>
</evidence>
<dbReference type="PANTHER" id="PTHR34217">
    <property type="entry name" value="METAL-DEPENDENT CARBOXYPEPTIDASE"/>
    <property type="match status" value="1"/>
</dbReference>
<dbReference type="CDD" id="cd06460">
    <property type="entry name" value="M32_Taq"/>
    <property type="match status" value="1"/>
</dbReference>
<proteinExistence type="inferred from homology"/>
<comment type="cofactor">
    <cofactor evidence="9">
        <name>Zn(2+)</name>
        <dbReference type="ChEBI" id="CHEBI:29105"/>
    </cofactor>
    <text evidence="9">Binds 1 zinc ion per subunit.</text>
</comment>
<dbReference type="RefSeq" id="WP_096180154.1">
    <property type="nucleotide sequence ID" value="NZ_BDUF01000003.1"/>
</dbReference>
<evidence type="ECO:0000256" key="9">
    <source>
        <dbReference type="PIRSR" id="PIRSR006615-1"/>
    </source>
</evidence>
<evidence type="ECO:0000256" key="7">
    <source>
        <dbReference type="ARBA" id="ARBA00061580"/>
    </source>
</evidence>
<dbReference type="OrthoDB" id="9772308at2"/>
<keyword evidence="12" id="KW-1185">Reference proteome</keyword>
<feature type="binding site" evidence="9">
    <location>
        <position position="269"/>
    </location>
    <ligand>
        <name>Zn(2+)</name>
        <dbReference type="ChEBI" id="CHEBI:29105"/>
        <note>catalytic</note>
    </ligand>
</feature>
<keyword evidence="5 8" id="KW-0482">Metalloprotease</keyword>
<dbReference type="SUPFAM" id="SSF55486">
    <property type="entry name" value="Metalloproteases ('zincins'), catalytic domain"/>
    <property type="match status" value="1"/>
</dbReference>
<keyword evidence="4 8" id="KW-0378">Hydrolase</keyword>
<dbReference type="GO" id="GO:0006508">
    <property type="term" value="P:proteolysis"/>
    <property type="evidence" value="ECO:0007669"/>
    <property type="project" value="UniProtKB-UniRule"/>
</dbReference>
<dbReference type="PANTHER" id="PTHR34217:SF1">
    <property type="entry name" value="CARBOXYPEPTIDASE 1"/>
    <property type="match status" value="1"/>
</dbReference>
<dbReference type="Gene3D" id="1.10.1370.30">
    <property type="match status" value="1"/>
</dbReference>
<evidence type="ECO:0000256" key="8">
    <source>
        <dbReference type="PIRNR" id="PIRNR006615"/>
    </source>
</evidence>
<sequence length="505" mass="58120">MSERIGQVVKEFRAYTRRMKDYTETIGVMSWDMRTGAPKKGLGQRSEVIGTLSGDLFKMSISPEMKAFLDVLAEPDTYGKLDPITKGIVRECKKEYEKSHAIPPELYQEYVVLTNKSESAWEDARKNNDFASFRPYLEKILEYTNRFLEIWGYKGHKYNTLLDHYEPGMTVETLDSLFDGLRLKTVDLLKEIQERGQATNPSFLEQHFRKEEQRRFSHLVLQRIGYDFDAGRLDESAHPFATGLNPGDVRITTRYDENDFRTAIFSTIHEAGHAIYEQNISAELIGTLLSDGTSMGIHESQSRFLENIIGRSHEFWSCFFDDLLKFFPRQFQGVSLEQFFRAINQVQPSLIRVEADELTYNLHIMLRYELEKALIGGDLTVAELPGAWEEKMKDYLGVVPPNDADGVLQDVHWSFGAFGYFPSYSLGNIYAAQFEAALLRDVPDYREAVRSGEFGVVKKWLTDNIHKHGKLLEPKEILESVTGEAINSGYLVRYLEDKYTQVYNL</sequence>
<evidence type="ECO:0000313" key="11">
    <source>
        <dbReference type="EMBL" id="GAX88474.1"/>
    </source>
</evidence>
<evidence type="ECO:0000256" key="2">
    <source>
        <dbReference type="ARBA" id="ARBA00022670"/>
    </source>
</evidence>